<feature type="domain" description="4Fe-4S ferredoxin-type" evidence="5">
    <location>
        <begin position="507"/>
        <end position="529"/>
    </location>
</feature>
<dbReference type="PANTHER" id="PTHR42783">
    <property type="entry name" value="GLUTAMATE SYNTHASE [NADPH] SMALL CHAIN"/>
    <property type="match status" value="1"/>
</dbReference>
<dbReference type="PRINTS" id="PR00419">
    <property type="entry name" value="ADXRDTASE"/>
</dbReference>
<feature type="domain" description="4Fe-4S ferredoxin-type" evidence="5">
    <location>
        <begin position="472"/>
        <end position="501"/>
    </location>
</feature>
<reference evidence="6 7" key="1">
    <citation type="journal article" date="2018" name="Environ. Microbiol.">
        <title>Novel energy conservation strategies and behaviour of Pelotomaculum schinkii driving syntrophic propionate catabolism.</title>
        <authorList>
            <person name="Hidalgo-Ahumada C.A.P."/>
            <person name="Nobu M.K."/>
            <person name="Narihiro T."/>
            <person name="Tamaki H."/>
            <person name="Liu W.T."/>
            <person name="Kamagata Y."/>
            <person name="Stams A.J.M."/>
            <person name="Imachi H."/>
            <person name="Sousa D.Z."/>
        </authorList>
    </citation>
    <scope>NUCLEOTIDE SEQUENCE [LARGE SCALE GENOMIC DNA]</scope>
    <source>
        <strain evidence="6 7">HH</strain>
    </source>
</reference>
<keyword evidence="1" id="KW-0479">Metal-binding</keyword>
<dbReference type="Proteomes" id="UP000298324">
    <property type="component" value="Unassembled WGS sequence"/>
</dbReference>
<dbReference type="PANTHER" id="PTHR42783:SF3">
    <property type="entry name" value="GLUTAMATE SYNTHASE [NADPH] SMALL CHAIN-RELATED"/>
    <property type="match status" value="1"/>
</dbReference>
<dbReference type="Pfam" id="PF02662">
    <property type="entry name" value="FlpD"/>
    <property type="match status" value="1"/>
</dbReference>
<evidence type="ECO:0000313" key="6">
    <source>
        <dbReference type="EMBL" id="TEB07664.1"/>
    </source>
</evidence>
<dbReference type="InterPro" id="IPR023753">
    <property type="entry name" value="FAD/NAD-binding_dom"/>
</dbReference>
<dbReference type="InterPro" id="IPR017900">
    <property type="entry name" value="4Fe4S_Fe_S_CS"/>
</dbReference>
<evidence type="ECO:0000256" key="1">
    <source>
        <dbReference type="ARBA" id="ARBA00022723"/>
    </source>
</evidence>
<evidence type="ECO:0000256" key="4">
    <source>
        <dbReference type="ARBA" id="ARBA00023014"/>
    </source>
</evidence>
<dbReference type="Pfam" id="PF14691">
    <property type="entry name" value="Fer4_20"/>
    <property type="match status" value="1"/>
</dbReference>
<dbReference type="PROSITE" id="PS00198">
    <property type="entry name" value="4FE4S_FER_1"/>
    <property type="match status" value="2"/>
</dbReference>
<keyword evidence="3" id="KW-0408">Iron</keyword>
<dbReference type="InterPro" id="IPR036188">
    <property type="entry name" value="FAD/NAD-bd_sf"/>
</dbReference>
<name>A0A4Y7RFA4_9FIRM</name>
<dbReference type="GO" id="GO:0004159">
    <property type="term" value="F:dihydropyrimidine dehydrogenase (NAD+) activity"/>
    <property type="evidence" value="ECO:0007669"/>
    <property type="project" value="UniProtKB-EC"/>
</dbReference>
<evidence type="ECO:0000256" key="3">
    <source>
        <dbReference type="ARBA" id="ARBA00023004"/>
    </source>
</evidence>
<dbReference type="SUPFAM" id="SSF51971">
    <property type="entry name" value="Nucleotide-binding domain"/>
    <property type="match status" value="1"/>
</dbReference>
<dbReference type="InterPro" id="IPR028261">
    <property type="entry name" value="DPD_II"/>
</dbReference>
<dbReference type="InterPro" id="IPR003813">
    <property type="entry name" value="MvhD/FlpD"/>
</dbReference>
<protein>
    <submittedName>
        <fullName evidence="6">NAD-dependent dihydropyrimidine dehydrogenase subunit PreT</fullName>
        <ecNumber evidence="6">1.3.1.1</ecNumber>
    </submittedName>
</protein>
<keyword evidence="2 6" id="KW-0560">Oxidoreductase</keyword>
<dbReference type="InterPro" id="IPR017896">
    <property type="entry name" value="4Fe4S_Fe-S-bd"/>
</dbReference>
<proteinExistence type="predicted"/>
<keyword evidence="4" id="KW-0411">Iron-sulfur</keyword>
<dbReference type="AlphaFoldDB" id="A0A4Y7RFA4"/>
<comment type="caution">
    <text evidence="6">The sequence shown here is derived from an EMBL/GenBank/DDBJ whole genome shotgun (WGS) entry which is preliminary data.</text>
</comment>
<dbReference type="SUPFAM" id="SSF46548">
    <property type="entry name" value="alpha-helical ferredoxin"/>
    <property type="match status" value="2"/>
</dbReference>
<dbReference type="Gene3D" id="1.10.1060.10">
    <property type="entry name" value="Alpha-helical ferredoxin"/>
    <property type="match status" value="1"/>
</dbReference>
<keyword evidence="7" id="KW-1185">Reference proteome</keyword>
<sequence length="664" mass="70770">MNELLPPCTHACPVKTDVRGYLAAIARQDYSEAYRLIRANNPFPSVCAWVCPHPCEDHCRRGDVDASLSIRNLKRFAVEKAGTNCAAIPRARNTGKNIAIVGSGPSGLTAAYDLANLGHTVVVYERNHAPGGHFLTSLPVYRLPRENLRKDVEAILATGITVHTGVEVGRDITLNELKEEYDAVVIAAGLQESKGLPLPGADHPDVLKALPFMRQVNLGGKPAVGSRVLVIGGGDVAMDVARTAVRLGAGQVTAICMEFREEMPAHTWEVEEALEEGVGIVNGYGPVEVVVEEGRITGLKAQKVKSVFDSSGRFNPAYEPDAFLSLPCDTVILAVGQGPDQEFLNGSGLEVSPKGFVIADGTFLNTSVEGVFTCGEVVSGPGLAIAAVASGHRAARAVNQYLHGARRVTADTEQDAIGILPGAVAGRVPHRNRGEMPVLPAALRVKNFEPYELGLDEKTAIIEAGRCLSCGLGAQVLADKCVACLTCLRVCPYEVPLVEGSARMPVEGCQSCGICAAYCPACAITVDNLYEHKIKEALAGLQGKDPLVIFTGQENSIDVLKSIDPKAVMIRVPTVSALQLEWVLSAFENGAAGVAVLGCRENSSRHYGGDGILKGLLARAKGLMAAIGLAPERLYYCLPEEDEDMVTLLKTFYQKLQLLNEAYK</sequence>
<dbReference type="Gene3D" id="3.40.50.720">
    <property type="entry name" value="NAD(P)-binding Rossmann-like Domain"/>
    <property type="match status" value="1"/>
</dbReference>
<gene>
    <name evidence="6" type="primary">preT_1</name>
    <name evidence="6" type="ORF">Psch_01219</name>
</gene>
<evidence type="ECO:0000259" key="5">
    <source>
        <dbReference type="PROSITE" id="PS51379"/>
    </source>
</evidence>
<dbReference type="EMBL" id="QFGA01000001">
    <property type="protein sequence ID" value="TEB07664.1"/>
    <property type="molecule type" value="Genomic_DNA"/>
</dbReference>
<dbReference type="GO" id="GO:0051536">
    <property type="term" value="F:iron-sulfur cluster binding"/>
    <property type="evidence" value="ECO:0007669"/>
    <property type="project" value="UniProtKB-KW"/>
</dbReference>
<accession>A0A4Y7RFA4</accession>
<dbReference type="PROSITE" id="PS51379">
    <property type="entry name" value="4FE4S_FER_2"/>
    <property type="match status" value="2"/>
</dbReference>
<evidence type="ECO:0000313" key="7">
    <source>
        <dbReference type="Proteomes" id="UP000298324"/>
    </source>
</evidence>
<organism evidence="6 7">
    <name type="scientific">Pelotomaculum schinkii</name>
    <dbReference type="NCBI Taxonomy" id="78350"/>
    <lineage>
        <taxon>Bacteria</taxon>
        <taxon>Bacillati</taxon>
        <taxon>Bacillota</taxon>
        <taxon>Clostridia</taxon>
        <taxon>Eubacteriales</taxon>
        <taxon>Desulfotomaculaceae</taxon>
        <taxon>Pelotomaculum</taxon>
    </lineage>
</organism>
<dbReference type="Gene3D" id="3.50.50.60">
    <property type="entry name" value="FAD/NAD(P)-binding domain"/>
    <property type="match status" value="1"/>
</dbReference>
<dbReference type="EC" id="1.3.1.1" evidence="6"/>
<dbReference type="RefSeq" id="WP_190239498.1">
    <property type="nucleotide sequence ID" value="NZ_QFGA01000001.1"/>
</dbReference>
<dbReference type="GO" id="GO:0046872">
    <property type="term" value="F:metal ion binding"/>
    <property type="evidence" value="ECO:0007669"/>
    <property type="project" value="UniProtKB-KW"/>
</dbReference>
<evidence type="ECO:0000256" key="2">
    <source>
        <dbReference type="ARBA" id="ARBA00023002"/>
    </source>
</evidence>
<dbReference type="Gene3D" id="3.30.70.20">
    <property type="match status" value="1"/>
</dbReference>
<dbReference type="Pfam" id="PF07992">
    <property type="entry name" value="Pyr_redox_2"/>
    <property type="match status" value="1"/>
</dbReference>
<dbReference type="InterPro" id="IPR009051">
    <property type="entry name" value="Helical_ferredxn"/>
</dbReference>